<reference evidence="1 2" key="1">
    <citation type="submission" date="2019-02" db="EMBL/GenBank/DDBJ databases">
        <title>Genomic Encyclopedia of Type Strains, Phase IV (KMG-IV): sequencing the most valuable type-strain genomes for metagenomic binning, comparative biology and taxonomic classification.</title>
        <authorList>
            <person name="Goeker M."/>
        </authorList>
    </citation>
    <scope>NUCLEOTIDE SEQUENCE [LARGE SCALE GENOMIC DNA]</scope>
    <source>
        <strain evidence="1 2">DSM 45622</strain>
    </source>
</reference>
<evidence type="ECO:0000313" key="1">
    <source>
        <dbReference type="EMBL" id="RZS87292.1"/>
    </source>
</evidence>
<name>A0A4Q7NQ95_9ACTN</name>
<dbReference type="Proteomes" id="UP000293638">
    <property type="component" value="Unassembled WGS sequence"/>
</dbReference>
<keyword evidence="2" id="KW-1185">Reference proteome</keyword>
<dbReference type="RefSeq" id="WP_165400288.1">
    <property type="nucleotide sequence ID" value="NZ_SGXD01000003.1"/>
</dbReference>
<comment type="caution">
    <text evidence="1">The sequence shown here is derived from an EMBL/GenBank/DDBJ whole genome shotgun (WGS) entry which is preliminary data.</text>
</comment>
<dbReference type="Pfam" id="PF14030">
    <property type="entry name" value="DUF4245"/>
    <property type="match status" value="1"/>
</dbReference>
<dbReference type="AlphaFoldDB" id="A0A4Q7NQ95"/>
<sequence length="191" mass="19892">MSTSTTAVDAPWRRGPRVRSLLGVLAVVTVSVLVLPRESASPATSVPYAGALARARHDAPFDVLAPVGLPAGWRVTGVRLDHHDGRFHWHLQLAAPSEAVASVDQSDRPVGPFVGEMTEHGGGQGVVTAGSRTWVRTYSPLRDHRALWSSSLQLLGSGPDAAVVVGGTASWSELELVAAALRGRSGALAAG</sequence>
<gene>
    <name evidence="1" type="ORF">EV189_2717</name>
</gene>
<accession>A0A4Q7NQ95</accession>
<organism evidence="1 2">
    <name type="scientific">Motilibacter rhizosphaerae</name>
    <dbReference type="NCBI Taxonomy" id="598652"/>
    <lineage>
        <taxon>Bacteria</taxon>
        <taxon>Bacillati</taxon>
        <taxon>Actinomycetota</taxon>
        <taxon>Actinomycetes</taxon>
        <taxon>Motilibacterales</taxon>
        <taxon>Motilibacteraceae</taxon>
        <taxon>Motilibacter</taxon>
    </lineage>
</organism>
<proteinExistence type="predicted"/>
<dbReference type="InterPro" id="IPR025339">
    <property type="entry name" value="DUF4245"/>
</dbReference>
<evidence type="ECO:0000313" key="2">
    <source>
        <dbReference type="Proteomes" id="UP000293638"/>
    </source>
</evidence>
<protein>
    <submittedName>
        <fullName evidence="1">Uncharacterized protein DUF4245</fullName>
    </submittedName>
</protein>
<dbReference type="EMBL" id="SGXD01000003">
    <property type="protein sequence ID" value="RZS87292.1"/>
    <property type="molecule type" value="Genomic_DNA"/>
</dbReference>